<sequence length="73" mass="8603">MIKILRSIYNTKRGYELLLECPHESRQCCGYVQDWTVLLLWSARVKALHWFSKAVEKGEPRSMDLILFPHVVV</sequence>
<accession>A0A8X7QB87</accession>
<evidence type="ECO:0000313" key="2">
    <source>
        <dbReference type="Proteomes" id="UP000886595"/>
    </source>
</evidence>
<organism evidence="1 2">
    <name type="scientific">Brassica carinata</name>
    <name type="common">Ethiopian mustard</name>
    <name type="synonym">Abyssinian cabbage</name>
    <dbReference type="NCBI Taxonomy" id="52824"/>
    <lineage>
        <taxon>Eukaryota</taxon>
        <taxon>Viridiplantae</taxon>
        <taxon>Streptophyta</taxon>
        <taxon>Embryophyta</taxon>
        <taxon>Tracheophyta</taxon>
        <taxon>Spermatophyta</taxon>
        <taxon>Magnoliopsida</taxon>
        <taxon>eudicotyledons</taxon>
        <taxon>Gunneridae</taxon>
        <taxon>Pentapetalae</taxon>
        <taxon>rosids</taxon>
        <taxon>malvids</taxon>
        <taxon>Brassicales</taxon>
        <taxon>Brassicaceae</taxon>
        <taxon>Brassiceae</taxon>
        <taxon>Brassica</taxon>
    </lineage>
</organism>
<dbReference type="Proteomes" id="UP000886595">
    <property type="component" value="Unassembled WGS sequence"/>
</dbReference>
<name>A0A8X7QB87_BRACI</name>
<dbReference type="EMBL" id="JAAMPC010000014">
    <property type="protein sequence ID" value="KAG2266708.1"/>
    <property type="molecule type" value="Genomic_DNA"/>
</dbReference>
<protein>
    <submittedName>
        <fullName evidence="1">Uncharacterized protein</fullName>
    </submittedName>
</protein>
<proteinExistence type="predicted"/>
<comment type="caution">
    <text evidence="1">The sequence shown here is derived from an EMBL/GenBank/DDBJ whole genome shotgun (WGS) entry which is preliminary data.</text>
</comment>
<keyword evidence="2" id="KW-1185">Reference proteome</keyword>
<gene>
    <name evidence="1" type="ORF">Bca52824_073787</name>
</gene>
<reference evidence="1 2" key="1">
    <citation type="submission" date="2020-02" db="EMBL/GenBank/DDBJ databases">
        <authorList>
            <person name="Ma Q."/>
            <person name="Huang Y."/>
            <person name="Song X."/>
            <person name="Pei D."/>
        </authorList>
    </citation>
    <scope>NUCLEOTIDE SEQUENCE [LARGE SCALE GENOMIC DNA]</scope>
    <source>
        <strain evidence="1">Sxm20200214</strain>
        <tissue evidence="1">Leaf</tissue>
    </source>
</reference>
<dbReference type="AlphaFoldDB" id="A0A8X7QB87"/>
<evidence type="ECO:0000313" key="1">
    <source>
        <dbReference type="EMBL" id="KAG2266708.1"/>
    </source>
</evidence>